<sequence length="277" mass="29025">MRRSSVFIVVILLLLTGVVLSGRAVAQPDEWLGAAPEPAAPVLSLPTYYRVAAGDTLCGIARRYGVGAALIAQANGLSLSDPIYAGQYLVVPAGGLTYRVVPGDTLWDIACRYGVPVEELLRANGLDAGAPLLVGTELLVPVSLDAPETQDRGDREPLSWPVLGPVSSPFGLRDGRPHEGIDIAALAGTPVRAAAGGRVVYAGPAGTYGLLVILQHDDVRTTYYAHCNEVYVVPGQTVAAGEVIATVGNTGRSTGPHLHFEVRVNGTPYDPVPFLRS</sequence>
<dbReference type="InterPro" id="IPR036779">
    <property type="entry name" value="LysM_dom_sf"/>
</dbReference>
<comment type="caution">
    <text evidence="2">The sequence shown here is derived from an EMBL/GenBank/DDBJ whole genome shotgun (WGS) entry which is preliminary data.</text>
</comment>
<accession>A0A3N5BMT7</accession>
<dbReference type="Gene3D" id="3.10.350.10">
    <property type="entry name" value="LysM domain"/>
    <property type="match status" value="2"/>
</dbReference>
<dbReference type="CDD" id="cd00118">
    <property type="entry name" value="LysM"/>
    <property type="match status" value="2"/>
</dbReference>
<proteinExistence type="predicted"/>
<evidence type="ECO:0000259" key="1">
    <source>
        <dbReference type="PROSITE" id="PS51782"/>
    </source>
</evidence>
<dbReference type="GO" id="GO:0004222">
    <property type="term" value="F:metalloendopeptidase activity"/>
    <property type="evidence" value="ECO:0007669"/>
    <property type="project" value="TreeGrafter"/>
</dbReference>
<evidence type="ECO:0000313" key="2">
    <source>
        <dbReference type="EMBL" id="RPF47055.1"/>
    </source>
</evidence>
<reference evidence="2 3" key="1">
    <citation type="submission" date="2018-11" db="EMBL/GenBank/DDBJ databases">
        <title>Genomic Encyclopedia of Type Strains, Phase IV (KMG-IV): sequencing the most valuable type-strain genomes for metagenomic binning, comparative biology and taxonomic classification.</title>
        <authorList>
            <person name="Goeker M."/>
        </authorList>
    </citation>
    <scope>NUCLEOTIDE SEQUENCE [LARGE SCALE GENOMIC DNA]</scope>
    <source>
        <strain evidence="2 3">DSM 102936</strain>
    </source>
</reference>
<name>A0A3N5BMT7_9THEO</name>
<dbReference type="SMART" id="SM00257">
    <property type="entry name" value="LysM"/>
    <property type="match status" value="2"/>
</dbReference>
<dbReference type="InterPro" id="IPR011055">
    <property type="entry name" value="Dup_hybrid_motif"/>
</dbReference>
<dbReference type="CDD" id="cd12797">
    <property type="entry name" value="M23_peptidase"/>
    <property type="match status" value="1"/>
</dbReference>
<gene>
    <name evidence="2" type="ORF">EDD75_1326</name>
</gene>
<keyword evidence="3" id="KW-1185">Reference proteome</keyword>
<dbReference type="RefSeq" id="WP_123929770.1">
    <property type="nucleotide sequence ID" value="NZ_RKRE01000002.1"/>
</dbReference>
<protein>
    <submittedName>
        <fullName evidence="2">Murein DD-endopeptidase MepM/ murein hydrolase activator NlpD</fullName>
    </submittedName>
</protein>
<dbReference type="AlphaFoldDB" id="A0A3N5BMT7"/>
<dbReference type="EMBL" id="RKRE01000002">
    <property type="protein sequence ID" value="RPF47055.1"/>
    <property type="molecule type" value="Genomic_DNA"/>
</dbReference>
<dbReference type="InterPro" id="IPR016047">
    <property type="entry name" value="M23ase_b-sheet_dom"/>
</dbReference>
<dbReference type="PANTHER" id="PTHR21666">
    <property type="entry name" value="PEPTIDASE-RELATED"/>
    <property type="match status" value="1"/>
</dbReference>
<evidence type="ECO:0000313" key="3">
    <source>
        <dbReference type="Proteomes" id="UP000282654"/>
    </source>
</evidence>
<dbReference type="InterPro" id="IPR050570">
    <property type="entry name" value="Cell_wall_metabolism_enzyme"/>
</dbReference>
<organism evidence="2 3">
    <name type="scientific">Thermodesulfitimonas autotrophica</name>
    <dbReference type="NCBI Taxonomy" id="1894989"/>
    <lineage>
        <taxon>Bacteria</taxon>
        <taxon>Bacillati</taxon>
        <taxon>Bacillota</taxon>
        <taxon>Clostridia</taxon>
        <taxon>Thermoanaerobacterales</taxon>
        <taxon>Thermoanaerobacteraceae</taxon>
        <taxon>Thermodesulfitimonas</taxon>
    </lineage>
</organism>
<feature type="domain" description="LysM" evidence="1">
    <location>
        <begin position="47"/>
        <end position="91"/>
    </location>
</feature>
<dbReference type="Pfam" id="PF01551">
    <property type="entry name" value="Peptidase_M23"/>
    <property type="match status" value="1"/>
</dbReference>
<dbReference type="PROSITE" id="PS51782">
    <property type="entry name" value="LYSM"/>
    <property type="match status" value="2"/>
</dbReference>
<dbReference type="PANTHER" id="PTHR21666:SF270">
    <property type="entry name" value="MUREIN HYDROLASE ACTIVATOR ENVC"/>
    <property type="match status" value="1"/>
</dbReference>
<feature type="domain" description="LysM" evidence="1">
    <location>
        <begin position="96"/>
        <end position="140"/>
    </location>
</feature>
<dbReference type="Pfam" id="PF01476">
    <property type="entry name" value="LysM"/>
    <property type="match status" value="2"/>
</dbReference>
<dbReference type="InterPro" id="IPR018392">
    <property type="entry name" value="LysM"/>
</dbReference>
<dbReference type="OrthoDB" id="9814460at2"/>
<dbReference type="Gene3D" id="2.70.70.10">
    <property type="entry name" value="Glucose Permease (Domain IIA)"/>
    <property type="match status" value="1"/>
</dbReference>
<dbReference type="SUPFAM" id="SSF51261">
    <property type="entry name" value="Duplicated hybrid motif"/>
    <property type="match status" value="1"/>
</dbReference>
<dbReference type="Proteomes" id="UP000282654">
    <property type="component" value="Unassembled WGS sequence"/>
</dbReference>
<keyword evidence="2" id="KW-0378">Hydrolase</keyword>